<dbReference type="InterPro" id="IPR046525">
    <property type="entry name" value="DUF6702"/>
</dbReference>
<gene>
    <name evidence="1" type="ORF">SAE01_05540</name>
</gene>
<protein>
    <recommendedName>
        <fullName evidence="3">Peptidase E</fullName>
    </recommendedName>
</protein>
<comment type="caution">
    <text evidence="1">The sequence shown here is derived from an EMBL/GenBank/DDBJ whole genome shotgun (WGS) entry which is preliminary data.</text>
</comment>
<reference evidence="1 2" key="1">
    <citation type="submission" date="2019-07" db="EMBL/GenBank/DDBJ databases">
        <title>Whole genome shotgun sequence of Segetibacter aerophilus NBRC 106135.</title>
        <authorList>
            <person name="Hosoyama A."/>
            <person name="Uohara A."/>
            <person name="Ohji S."/>
            <person name="Ichikawa N."/>
        </authorList>
    </citation>
    <scope>NUCLEOTIDE SEQUENCE [LARGE SCALE GENOMIC DNA]</scope>
    <source>
        <strain evidence="1 2">NBRC 106135</strain>
    </source>
</reference>
<evidence type="ECO:0000313" key="1">
    <source>
        <dbReference type="EMBL" id="GEO08058.1"/>
    </source>
</evidence>
<dbReference type="AlphaFoldDB" id="A0A512B7X1"/>
<dbReference type="Proteomes" id="UP000321513">
    <property type="component" value="Unassembled WGS sequence"/>
</dbReference>
<dbReference type="EMBL" id="BJYT01000001">
    <property type="protein sequence ID" value="GEO08058.1"/>
    <property type="molecule type" value="Genomic_DNA"/>
</dbReference>
<sequence length="136" mass="15834">MNYNEKSKSFEVSCKMFAEDIEEVLKQNYKTAVDLGNDKLQSQNNNLMNDYLAKHISFNINSKALNFKFVGFEKEKESVYCYLEVVNVPAIKKLSVTNSILYDFKKEQINIIHVLVNGKRESTKIDYPQNQANFNF</sequence>
<proteinExistence type="predicted"/>
<evidence type="ECO:0008006" key="3">
    <source>
        <dbReference type="Google" id="ProtNLM"/>
    </source>
</evidence>
<evidence type="ECO:0000313" key="2">
    <source>
        <dbReference type="Proteomes" id="UP000321513"/>
    </source>
</evidence>
<accession>A0A512B7X1</accession>
<keyword evidence="2" id="KW-1185">Reference proteome</keyword>
<name>A0A512B7X1_9BACT</name>
<organism evidence="1 2">
    <name type="scientific">Segetibacter aerophilus</name>
    <dbReference type="NCBI Taxonomy" id="670293"/>
    <lineage>
        <taxon>Bacteria</taxon>
        <taxon>Pseudomonadati</taxon>
        <taxon>Bacteroidota</taxon>
        <taxon>Chitinophagia</taxon>
        <taxon>Chitinophagales</taxon>
        <taxon>Chitinophagaceae</taxon>
        <taxon>Segetibacter</taxon>
    </lineage>
</organism>
<dbReference type="Pfam" id="PF20420">
    <property type="entry name" value="DUF6702"/>
    <property type="match status" value="1"/>
</dbReference>